<dbReference type="Proteomes" id="UP000594263">
    <property type="component" value="Unplaced"/>
</dbReference>
<organism evidence="3 4">
    <name type="scientific">Kalanchoe fedtschenkoi</name>
    <name type="common">Lavender scallops</name>
    <name type="synonym">South American air plant</name>
    <dbReference type="NCBI Taxonomy" id="63787"/>
    <lineage>
        <taxon>Eukaryota</taxon>
        <taxon>Viridiplantae</taxon>
        <taxon>Streptophyta</taxon>
        <taxon>Embryophyta</taxon>
        <taxon>Tracheophyta</taxon>
        <taxon>Spermatophyta</taxon>
        <taxon>Magnoliopsida</taxon>
        <taxon>eudicotyledons</taxon>
        <taxon>Gunneridae</taxon>
        <taxon>Pentapetalae</taxon>
        <taxon>Saxifragales</taxon>
        <taxon>Crassulaceae</taxon>
        <taxon>Kalanchoe</taxon>
    </lineage>
</organism>
<keyword evidence="4" id="KW-1185">Reference proteome</keyword>
<keyword evidence="1" id="KW-0175">Coiled coil</keyword>
<evidence type="ECO:0000313" key="3">
    <source>
        <dbReference type="EnsemblPlants" id="Kaladp0809s0145.1.v1.1.CDS.1"/>
    </source>
</evidence>
<accession>A0A7N0VID2</accession>
<feature type="coiled-coil region" evidence="1">
    <location>
        <begin position="72"/>
        <end position="272"/>
    </location>
</feature>
<dbReference type="Gramene" id="Kaladp0809s0145.1.v1.1">
    <property type="protein sequence ID" value="Kaladp0809s0145.1.v1.1.CDS.1"/>
    <property type="gene ID" value="Kaladp0809s0145.v1.1"/>
</dbReference>
<feature type="region of interest" description="Disordered" evidence="2">
    <location>
        <begin position="354"/>
        <end position="396"/>
    </location>
</feature>
<proteinExistence type="predicted"/>
<dbReference type="AlphaFoldDB" id="A0A7N0VID2"/>
<evidence type="ECO:0000256" key="2">
    <source>
        <dbReference type="SAM" id="MobiDB-lite"/>
    </source>
</evidence>
<protein>
    <submittedName>
        <fullName evidence="3">Uncharacterized protein</fullName>
    </submittedName>
</protein>
<sequence length="430" mass="48667">MSLEESKLEIDYLQTNVDTDLKADTRRKDLTCEVDLMRQNLARAEESERLAASRAESLAQGMSLLKNELKLATEAEEKSSRAMEDLASVLKEVTTELNKAREGVSEAESELEEMRSGVSGKEEKLKALLDEARREASQNRNTAERLRHEAEETLVAWNEKEVGFIGCIKKVEEERASAQKENKRLLESLLEAEKMTRASKDETHKLRDILKQALNEANAAKEAAGIAKRENSQLKDSLAEKDGALEYLTQEYENLKLNETAAQESIKELKKALQRTPPAIKLSEENQTHFLKDHLESDSAATSDYEPDPTPAKVTKSMSFDLTELRMPKPIQTPPLPFLDPVKAEALRGSIFDTESPPAVPLPNHHRKKSSSVYTDDSETMVTDEESDHLDEHGNRVKKRALLRRFGDLLIRKRVGHHHHHHRRQPSSIE</sequence>
<name>A0A7N0VID2_KALFE</name>
<evidence type="ECO:0000256" key="1">
    <source>
        <dbReference type="SAM" id="Coils"/>
    </source>
</evidence>
<dbReference type="OMA" id="EENQTHF"/>
<dbReference type="PANTHER" id="PTHR35164:SF9">
    <property type="entry name" value="EXPRESSED PROTEIN"/>
    <property type="match status" value="1"/>
</dbReference>
<evidence type="ECO:0000313" key="4">
    <source>
        <dbReference type="Proteomes" id="UP000594263"/>
    </source>
</evidence>
<reference evidence="3" key="1">
    <citation type="submission" date="2021-01" db="UniProtKB">
        <authorList>
            <consortium name="EnsemblPlants"/>
        </authorList>
    </citation>
    <scope>IDENTIFICATION</scope>
</reference>
<dbReference type="EnsemblPlants" id="Kaladp0809s0145.1.v1.1">
    <property type="protein sequence ID" value="Kaladp0809s0145.1.v1.1.CDS.1"/>
    <property type="gene ID" value="Kaladp0809s0145.v1.1"/>
</dbReference>
<dbReference type="PANTHER" id="PTHR35164">
    <property type="entry name" value="EXPRESSED PROTEIN"/>
    <property type="match status" value="1"/>
</dbReference>
<feature type="compositionally biased region" description="Acidic residues" evidence="2">
    <location>
        <begin position="376"/>
        <end position="389"/>
    </location>
</feature>